<dbReference type="RefSeq" id="WP_068016003.1">
    <property type="nucleotide sequence ID" value="NZ_QQAZ01000002.1"/>
</dbReference>
<organism evidence="2 3">
    <name type="scientific">Nocardia mexicana</name>
    <dbReference type="NCBI Taxonomy" id="279262"/>
    <lineage>
        <taxon>Bacteria</taxon>
        <taxon>Bacillati</taxon>
        <taxon>Actinomycetota</taxon>
        <taxon>Actinomycetes</taxon>
        <taxon>Mycobacteriales</taxon>
        <taxon>Nocardiaceae</taxon>
        <taxon>Nocardia</taxon>
    </lineage>
</organism>
<dbReference type="Pfam" id="PF21806">
    <property type="entry name" value="DUF6879"/>
    <property type="match status" value="1"/>
</dbReference>
<keyword evidence="3" id="KW-1185">Reference proteome</keyword>
<evidence type="ECO:0000313" key="3">
    <source>
        <dbReference type="Proteomes" id="UP000255355"/>
    </source>
</evidence>
<protein>
    <recommendedName>
        <fullName evidence="1">DUF6879 domain-containing protein</fullName>
    </recommendedName>
</protein>
<reference evidence="2 3" key="1">
    <citation type="submission" date="2018-07" db="EMBL/GenBank/DDBJ databases">
        <title>Genomic Encyclopedia of Type Strains, Phase IV (KMG-IV): sequencing the most valuable type-strain genomes for metagenomic binning, comparative biology and taxonomic classification.</title>
        <authorList>
            <person name="Goeker M."/>
        </authorList>
    </citation>
    <scope>NUCLEOTIDE SEQUENCE [LARGE SCALE GENOMIC DNA]</scope>
    <source>
        <strain evidence="2 3">DSM 44952</strain>
    </source>
</reference>
<name>A0A370HAN4_9NOCA</name>
<evidence type="ECO:0000313" key="2">
    <source>
        <dbReference type="EMBL" id="RDI53998.1"/>
    </source>
</evidence>
<proteinExistence type="predicted"/>
<dbReference type="STRING" id="1210089.GCA_001613165_01674"/>
<evidence type="ECO:0000259" key="1">
    <source>
        <dbReference type="Pfam" id="PF21806"/>
    </source>
</evidence>
<accession>A0A370HAN4</accession>
<dbReference type="EMBL" id="QQAZ01000002">
    <property type="protein sequence ID" value="RDI53998.1"/>
    <property type="molecule type" value="Genomic_DNA"/>
</dbReference>
<comment type="caution">
    <text evidence="2">The sequence shown here is derived from an EMBL/GenBank/DDBJ whole genome shotgun (WGS) entry which is preliminary data.</text>
</comment>
<feature type="domain" description="DUF6879" evidence="1">
    <location>
        <begin position="7"/>
        <end position="171"/>
    </location>
</feature>
<dbReference type="Proteomes" id="UP000255355">
    <property type="component" value="Unassembled WGS sequence"/>
</dbReference>
<dbReference type="AlphaFoldDB" id="A0A370HAN4"/>
<sequence length="179" mass="20475">MKLIQGEEFVDLFRGGEWKRAFHLETQDEYLVADEHEPFRKFLAGEPDDYEWCRSWDDLIRDVTGSGKQVHRVRLVSIPHVDYTRFGLTIAPLNIEAGEEIKWLPRPLIDPAELTQDDYWLFDDDLVVFVTFRSDGDFGGFAVTDDPVIAAHCTAIRDKVWGLGIPHADYVGSDYAAAK</sequence>
<dbReference type="InterPro" id="IPR049244">
    <property type="entry name" value="DUF6879"/>
</dbReference>
<gene>
    <name evidence="2" type="ORF">DFR68_102119</name>
</gene>
<dbReference type="OrthoDB" id="3821358at2"/>